<dbReference type="InterPro" id="IPR001503">
    <property type="entry name" value="Glyco_trans_10"/>
</dbReference>
<dbReference type="RefSeq" id="XP_019621454.1">
    <property type="nucleotide sequence ID" value="XM_019765895.1"/>
</dbReference>
<gene>
    <name evidence="15 16" type="primary">LOC109467820</name>
</gene>
<evidence type="ECO:0000256" key="1">
    <source>
        <dbReference type="ARBA" id="ARBA00004167"/>
    </source>
</evidence>
<evidence type="ECO:0000256" key="10">
    <source>
        <dbReference type="ARBA" id="ARBA00023180"/>
    </source>
</evidence>
<dbReference type="UniPathway" id="UPA00378"/>
<dbReference type="Gene3D" id="3.40.50.11660">
    <property type="entry name" value="Glycosyl transferase family 10, C-terminal domain"/>
    <property type="match status" value="1"/>
</dbReference>
<evidence type="ECO:0000256" key="3">
    <source>
        <dbReference type="ARBA" id="ARBA00008919"/>
    </source>
</evidence>
<accession>A0A6P4YHP9</accession>
<feature type="transmembrane region" description="Helical" evidence="11">
    <location>
        <begin position="25"/>
        <end position="44"/>
    </location>
</feature>
<dbReference type="PANTHER" id="PTHR11929">
    <property type="entry name" value="ALPHA- 1,3 -FUCOSYLTRANSFERASE"/>
    <property type="match status" value="1"/>
</dbReference>
<dbReference type="Proteomes" id="UP000515135">
    <property type="component" value="Unplaced"/>
</dbReference>
<name>A0A6P4YHP9_BRABE</name>
<evidence type="ECO:0000259" key="13">
    <source>
        <dbReference type="Pfam" id="PF17039"/>
    </source>
</evidence>
<evidence type="ECO:0000313" key="15">
    <source>
        <dbReference type="RefSeq" id="XP_019621453.1"/>
    </source>
</evidence>
<keyword evidence="8 11" id="KW-1133">Transmembrane helix</keyword>
<evidence type="ECO:0000256" key="8">
    <source>
        <dbReference type="ARBA" id="ARBA00022989"/>
    </source>
</evidence>
<keyword evidence="4 11" id="KW-0328">Glycosyltransferase</keyword>
<keyword evidence="6 11" id="KW-0812">Transmembrane</keyword>
<feature type="domain" description="Fucosyltransferase N-terminal" evidence="13">
    <location>
        <begin position="119"/>
        <end position="226"/>
    </location>
</feature>
<keyword evidence="7" id="KW-0735">Signal-anchor</keyword>
<dbReference type="OrthoDB" id="427096at2759"/>
<evidence type="ECO:0000256" key="9">
    <source>
        <dbReference type="ARBA" id="ARBA00023136"/>
    </source>
</evidence>
<evidence type="ECO:0000256" key="2">
    <source>
        <dbReference type="ARBA" id="ARBA00004922"/>
    </source>
</evidence>
<dbReference type="KEGG" id="bbel:109467820"/>
<dbReference type="SUPFAM" id="SSF53756">
    <property type="entry name" value="UDP-Glycosyltransferase/glycogen phosphorylase"/>
    <property type="match status" value="1"/>
</dbReference>
<evidence type="ECO:0000313" key="16">
    <source>
        <dbReference type="RefSeq" id="XP_019621454.1"/>
    </source>
</evidence>
<evidence type="ECO:0000256" key="5">
    <source>
        <dbReference type="ARBA" id="ARBA00022679"/>
    </source>
</evidence>
<evidence type="ECO:0000256" key="4">
    <source>
        <dbReference type="ARBA" id="ARBA00022676"/>
    </source>
</evidence>
<dbReference type="InterPro" id="IPR055270">
    <property type="entry name" value="Glyco_tran_10_C"/>
</dbReference>
<dbReference type="EC" id="2.4.1.-" evidence="11"/>
<keyword evidence="5 11" id="KW-0808">Transferase</keyword>
<protein>
    <recommendedName>
        <fullName evidence="11">Fucosyltransferase</fullName>
        <ecNumber evidence="11">2.4.1.-</ecNumber>
    </recommendedName>
</protein>
<reference evidence="15 16" key="1">
    <citation type="submission" date="2025-04" db="UniProtKB">
        <authorList>
            <consortium name="RefSeq"/>
        </authorList>
    </citation>
    <scope>IDENTIFICATION</scope>
    <source>
        <tissue evidence="15 16">Gonad</tissue>
    </source>
</reference>
<evidence type="ECO:0000256" key="6">
    <source>
        <dbReference type="ARBA" id="ARBA00022692"/>
    </source>
</evidence>
<sequence>METRRKAVNATPAPNTNFLKKTGTLVVLLLILTVLCAYIAYTGFDVSSVVKHSVSPHRPAYGKKSKDKRHRHEKAPVIERSLLPRYSHLISADDNPLSQYYTVWNEETPQSVLKARGDRRKILVWEQWRTLAVLPRQACPSMPQCEFTLDRGQIAEADGVVFWFRLLPLVYDRSYFPTVRPAHQHWIMRSGDCPYLTRAIDWVSYAGVFNWTMTYRNDSDVYIPYGTVKTVFDDMARRPDTVGRLYPKQKGKLIIWYVSNCYKHLSRFAYANELMKYIKVDVFGACGREYCGYKAKDQNCFSNHLRQYKFYLAFENFQCIYYITEKFWKNAFQHGLVPVVLGAPKGDYVRVAPSNSFIHIDDFKNPRALASYLMYLDKNEDKYMEYFAWRNNPPKNLPDYESHWCETCKMLVQAKPMERKVYNDIDKWWRGPNYEFCEPMIVYNSISNMKNESFSMHYT</sequence>
<organism evidence="14 16">
    <name type="scientific">Branchiostoma belcheri</name>
    <name type="common">Amphioxus</name>
    <dbReference type="NCBI Taxonomy" id="7741"/>
    <lineage>
        <taxon>Eukaryota</taxon>
        <taxon>Metazoa</taxon>
        <taxon>Chordata</taxon>
        <taxon>Cephalochordata</taxon>
        <taxon>Leptocardii</taxon>
        <taxon>Amphioxiformes</taxon>
        <taxon>Branchiostomatidae</taxon>
        <taxon>Branchiostoma</taxon>
    </lineage>
</organism>
<comment type="subcellular location">
    <subcellularLocation>
        <location evidence="11">Golgi apparatus</location>
        <location evidence="11">Golgi stack membrane</location>
        <topology evidence="11">Single-pass type II membrane protein</topology>
    </subcellularLocation>
    <subcellularLocation>
        <location evidence="1">Membrane</location>
        <topology evidence="1">Single-pass membrane protein</topology>
    </subcellularLocation>
</comment>
<keyword evidence="9 11" id="KW-0472">Membrane</keyword>
<comment type="pathway">
    <text evidence="2">Protein modification; protein glycosylation.</text>
</comment>
<evidence type="ECO:0000313" key="14">
    <source>
        <dbReference type="Proteomes" id="UP000515135"/>
    </source>
</evidence>
<dbReference type="Pfam" id="PF00852">
    <property type="entry name" value="Glyco_transf_10"/>
    <property type="match status" value="1"/>
</dbReference>
<dbReference type="InterPro" id="IPR038577">
    <property type="entry name" value="GT10-like_C_sf"/>
</dbReference>
<dbReference type="InterPro" id="IPR031481">
    <property type="entry name" value="Glyco_tran_10_N"/>
</dbReference>
<evidence type="ECO:0000256" key="7">
    <source>
        <dbReference type="ARBA" id="ARBA00022968"/>
    </source>
</evidence>
<dbReference type="Pfam" id="PF17039">
    <property type="entry name" value="Glyco_tran_10_N"/>
    <property type="match status" value="1"/>
</dbReference>
<proteinExistence type="inferred from homology"/>
<dbReference type="PANTHER" id="PTHR11929:SF145">
    <property type="entry name" value="ALPHA-(1,3)-FUCOSYLTRANSFERASE FUT-1"/>
    <property type="match status" value="1"/>
</dbReference>
<keyword evidence="14" id="KW-1185">Reference proteome</keyword>
<dbReference type="GO" id="GO:0046920">
    <property type="term" value="F:alpha-(1-&gt;3)-fucosyltransferase activity"/>
    <property type="evidence" value="ECO:0007669"/>
    <property type="project" value="TreeGrafter"/>
</dbReference>
<evidence type="ECO:0000259" key="12">
    <source>
        <dbReference type="Pfam" id="PF00852"/>
    </source>
</evidence>
<feature type="domain" description="Fucosyltransferase C-terminal" evidence="12">
    <location>
        <begin position="248"/>
        <end position="428"/>
    </location>
</feature>
<dbReference type="GeneID" id="109467820"/>
<keyword evidence="11" id="KW-0333">Golgi apparatus</keyword>
<dbReference type="GO" id="GO:0032580">
    <property type="term" value="C:Golgi cisterna membrane"/>
    <property type="evidence" value="ECO:0007669"/>
    <property type="project" value="UniProtKB-SubCell"/>
</dbReference>
<keyword evidence="10" id="KW-0325">Glycoprotein</keyword>
<dbReference type="FunFam" id="3.40.50.11660:FF:000004">
    <property type="entry name" value="Glycoprotein 3-alpha-L-fucosyltransferase A"/>
    <property type="match status" value="1"/>
</dbReference>
<comment type="similarity">
    <text evidence="3 11">Belongs to the glycosyltransferase 10 family.</text>
</comment>
<dbReference type="AlphaFoldDB" id="A0A6P4YHP9"/>
<dbReference type="RefSeq" id="XP_019621453.1">
    <property type="nucleotide sequence ID" value="XM_019765894.1"/>
</dbReference>
<evidence type="ECO:0000256" key="11">
    <source>
        <dbReference type="RuleBase" id="RU003832"/>
    </source>
</evidence>